<sequence>MSSSSSASQPSSGRPERIDPVLRNALRYTVSPREYQLLHQYLLSRAPAVRKRTLPPRKYDAIAKGLDDYNAAAIRASLRLAVVTYSGLKAWDLIKSKLLSRGAAPPSSQRRTAIWKSPNVRLTCSLSLILLFHRLLRRFFTRLRESLLTNEAKAFRRRNPRIAKSLTSRVAPAIGSSLAGFLLAVCPGDQLRITIAIYVFTRALEFWYNYLDDRGYFKNKPSWFGSWMIMPVACGQLLHAFVFDRDCFPSAYGKFILNNSPEYIQKKPQDYPPELKFPGTFDIVDSLAQISKLKWPAFVSPILFPVSETLPRSLTSISPITSPAHPAIKSLSCALLHPNDPSCVRTYISYWIQAFPKVARFFTIIYAAMSITRWRSFLDSPVTAVNRLAKSILRMSLFISGAIGTSWSSICLFQRLLPRNFLPTQRWFLGGFLGGLWAFLERKSGRSNFLYSARMSIDSLWKVGVKRGWWKGVKNGDVLLFAVSLATVNVLYEISPRSVNSGVARKGLGVLRGEGWVDRAALPRREREAAEE</sequence>
<dbReference type="GeneID" id="54284591"/>
<evidence type="ECO:0000313" key="1">
    <source>
        <dbReference type="EMBL" id="KAF2019716.1"/>
    </source>
</evidence>
<gene>
    <name evidence="1" type="ORF">BU24DRAFT_419343</name>
</gene>
<dbReference type="Proteomes" id="UP000799778">
    <property type="component" value="Unassembled WGS sequence"/>
</dbReference>
<proteinExistence type="predicted"/>
<evidence type="ECO:0000313" key="2">
    <source>
        <dbReference type="Proteomes" id="UP000799778"/>
    </source>
</evidence>
<name>A0A6A5Y386_9PLEO</name>
<accession>A0A6A5Y386</accession>
<protein>
    <recommendedName>
        <fullName evidence="3">Transmembrane protein 135 N-terminal domain-containing protein</fullName>
    </recommendedName>
</protein>
<dbReference type="PANTHER" id="PTHR12459">
    <property type="entry name" value="TRANSMEMBRANE PROTEIN 135-RELATED"/>
    <property type="match status" value="1"/>
</dbReference>
<dbReference type="RefSeq" id="XP_033388055.1">
    <property type="nucleotide sequence ID" value="XM_033527194.1"/>
</dbReference>
<dbReference type="AlphaFoldDB" id="A0A6A5Y386"/>
<organism evidence="1 2">
    <name type="scientific">Aaosphaeria arxii CBS 175.79</name>
    <dbReference type="NCBI Taxonomy" id="1450172"/>
    <lineage>
        <taxon>Eukaryota</taxon>
        <taxon>Fungi</taxon>
        <taxon>Dikarya</taxon>
        <taxon>Ascomycota</taxon>
        <taxon>Pezizomycotina</taxon>
        <taxon>Dothideomycetes</taxon>
        <taxon>Pleosporomycetidae</taxon>
        <taxon>Pleosporales</taxon>
        <taxon>Pleosporales incertae sedis</taxon>
        <taxon>Aaosphaeria</taxon>
    </lineage>
</organism>
<evidence type="ECO:0008006" key="3">
    <source>
        <dbReference type="Google" id="ProtNLM"/>
    </source>
</evidence>
<dbReference type="EMBL" id="ML978067">
    <property type="protein sequence ID" value="KAF2019716.1"/>
    <property type="molecule type" value="Genomic_DNA"/>
</dbReference>
<dbReference type="PANTHER" id="PTHR12459:SF19">
    <property type="entry name" value="TRANSMEMBRANE PROTEIN 135 N-TERMINAL DOMAIN-CONTAINING PROTEIN"/>
    <property type="match status" value="1"/>
</dbReference>
<dbReference type="OrthoDB" id="291792at2759"/>
<keyword evidence="2" id="KW-1185">Reference proteome</keyword>
<reference evidence="1" key="1">
    <citation type="journal article" date="2020" name="Stud. Mycol.">
        <title>101 Dothideomycetes genomes: a test case for predicting lifestyles and emergence of pathogens.</title>
        <authorList>
            <person name="Haridas S."/>
            <person name="Albert R."/>
            <person name="Binder M."/>
            <person name="Bloem J."/>
            <person name="Labutti K."/>
            <person name="Salamov A."/>
            <person name="Andreopoulos B."/>
            <person name="Baker S."/>
            <person name="Barry K."/>
            <person name="Bills G."/>
            <person name="Bluhm B."/>
            <person name="Cannon C."/>
            <person name="Castanera R."/>
            <person name="Culley D."/>
            <person name="Daum C."/>
            <person name="Ezra D."/>
            <person name="Gonzalez J."/>
            <person name="Henrissat B."/>
            <person name="Kuo A."/>
            <person name="Liang C."/>
            <person name="Lipzen A."/>
            <person name="Lutzoni F."/>
            <person name="Magnuson J."/>
            <person name="Mondo S."/>
            <person name="Nolan M."/>
            <person name="Ohm R."/>
            <person name="Pangilinan J."/>
            <person name="Park H.-J."/>
            <person name="Ramirez L."/>
            <person name="Alfaro M."/>
            <person name="Sun H."/>
            <person name="Tritt A."/>
            <person name="Yoshinaga Y."/>
            <person name="Zwiers L.-H."/>
            <person name="Turgeon B."/>
            <person name="Goodwin S."/>
            <person name="Spatafora J."/>
            <person name="Crous P."/>
            <person name="Grigoriev I."/>
        </authorList>
    </citation>
    <scope>NUCLEOTIDE SEQUENCE</scope>
    <source>
        <strain evidence="1">CBS 175.79</strain>
    </source>
</reference>
<dbReference type="InterPro" id="IPR026749">
    <property type="entry name" value="Tmem135"/>
</dbReference>